<dbReference type="RefSeq" id="WP_183783396.1">
    <property type="nucleotide sequence ID" value="NZ_JACIBS010000001.1"/>
</dbReference>
<evidence type="ECO:0000313" key="2">
    <source>
        <dbReference type="EMBL" id="MBB3663947.1"/>
    </source>
</evidence>
<feature type="transmembrane region" description="Helical" evidence="1">
    <location>
        <begin position="21"/>
        <end position="39"/>
    </location>
</feature>
<feature type="transmembrane region" description="Helical" evidence="1">
    <location>
        <begin position="120"/>
        <end position="143"/>
    </location>
</feature>
<feature type="transmembrane region" description="Helical" evidence="1">
    <location>
        <begin position="155"/>
        <end position="180"/>
    </location>
</feature>
<feature type="transmembrane region" description="Helical" evidence="1">
    <location>
        <begin position="192"/>
        <end position="215"/>
    </location>
</feature>
<dbReference type="AlphaFoldDB" id="A0A839XMU7"/>
<organism evidence="2 3">
    <name type="scientific">Prauserella sediminis</name>
    <dbReference type="NCBI Taxonomy" id="577680"/>
    <lineage>
        <taxon>Bacteria</taxon>
        <taxon>Bacillati</taxon>
        <taxon>Actinomycetota</taxon>
        <taxon>Actinomycetes</taxon>
        <taxon>Pseudonocardiales</taxon>
        <taxon>Pseudonocardiaceae</taxon>
        <taxon>Prauserella</taxon>
        <taxon>Prauserella salsuginis group</taxon>
    </lineage>
</organism>
<sequence>MGNLIKAEMRKIVTTKSWWGLLIPTVVLALLFALGWGAITNDINDYLGSSDARELGRAAGVEVTTLPVGLLALAHGINIGLLFPLILGILAIAGEYGKKTITTTFLTAPNRVSALTAKMLTYILWGAIYGVVIVGFASLGTVITVDSPGIPDAGYWFGILGAGVLASILATLFGVGLGALWNSTTGATVTSIIWILIVENLLVLVMWGWGGISWLGGVLPNGTLNGIVGAIGAEAFGAAGTAVPDAIDDEAVWLMQFTAGAPGAFSWWASALIFFAWAMLLFGGGWAANQKRDIT</sequence>
<feature type="transmembrane region" description="Helical" evidence="1">
    <location>
        <begin position="265"/>
        <end position="288"/>
    </location>
</feature>
<comment type="caution">
    <text evidence="2">The sequence shown here is derived from an EMBL/GenBank/DDBJ whole genome shotgun (WGS) entry which is preliminary data.</text>
</comment>
<dbReference type="Proteomes" id="UP000564573">
    <property type="component" value="Unassembled WGS sequence"/>
</dbReference>
<keyword evidence="1" id="KW-0812">Transmembrane</keyword>
<keyword evidence="1" id="KW-1133">Transmembrane helix</keyword>
<keyword evidence="3" id="KW-1185">Reference proteome</keyword>
<dbReference type="EMBL" id="JACIBS010000001">
    <property type="protein sequence ID" value="MBB3663947.1"/>
    <property type="molecule type" value="Genomic_DNA"/>
</dbReference>
<name>A0A839XMU7_9PSEU</name>
<reference evidence="2 3" key="1">
    <citation type="submission" date="2020-08" db="EMBL/GenBank/DDBJ databases">
        <title>Sequencing the genomes of 1000 actinobacteria strains.</title>
        <authorList>
            <person name="Klenk H.-P."/>
        </authorList>
    </citation>
    <scope>NUCLEOTIDE SEQUENCE [LARGE SCALE GENOMIC DNA]</scope>
    <source>
        <strain evidence="2 3">DSM 45267</strain>
    </source>
</reference>
<keyword evidence="1" id="KW-0472">Membrane</keyword>
<evidence type="ECO:0000313" key="3">
    <source>
        <dbReference type="Proteomes" id="UP000564573"/>
    </source>
</evidence>
<evidence type="ECO:0000256" key="1">
    <source>
        <dbReference type="SAM" id="Phobius"/>
    </source>
</evidence>
<proteinExistence type="predicted"/>
<feature type="transmembrane region" description="Helical" evidence="1">
    <location>
        <begin position="70"/>
        <end position="93"/>
    </location>
</feature>
<protein>
    <submittedName>
        <fullName evidence="2">ABC-2 type transport system permease protein</fullName>
    </submittedName>
</protein>
<accession>A0A839XMU7</accession>
<gene>
    <name evidence="2" type="ORF">FB384_002851</name>
</gene>